<dbReference type="GO" id="GO:0005737">
    <property type="term" value="C:cytoplasm"/>
    <property type="evidence" value="ECO:0007669"/>
    <property type="project" value="TreeGrafter"/>
</dbReference>
<dbReference type="OrthoDB" id="338650at2759"/>
<name>A0A8H7U990_MORIS</name>
<dbReference type="GO" id="GO:0008440">
    <property type="term" value="F:inositol-1,4,5-trisphosphate 3-kinase activity"/>
    <property type="evidence" value="ECO:0007669"/>
    <property type="project" value="TreeGrafter"/>
</dbReference>
<protein>
    <recommendedName>
        <fullName evidence="4">Kinase</fullName>
        <ecNumber evidence="4">2.7.-.-</ecNumber>
    </recommendedName>
</protein>
<keyword evidence="3 4" id="KW-0418">Kinase</keyword>
<accession>A0A8H7U990</accession>
<gene>
    <name evidence="6" type="ORF">INT43_004418</name>
</gene>
<dbReference type="Proteomes" id="UP000654370">
    <property type="component" value="Unassembled WGS sequence"/>
</dbReference>
<evidence type="ECO:0000313" key="7">
    <source>
        <dbReference type="Proteomes" id="UP000654370"/>
    </source>
</evidence>
<evidence type="ECO:0000256" key="3">
    <source>
        <dbReference type="ARBA" id="ARBA00022777"/>
    </source>
</evidence>
<comment type="caution">
    <text evidence="6">The sequence shown here is derived from an EMBL/GenBank/DDBJ whole genome shotgun (WGS) entry which is preliminary data.</text>
</comment>
<dbReference type="PANTHER" id="PTHR12400:SF21">
    <property type="entry name" value="KINASE"/>
    <property type="match status" value="1"/>
</dbReference>
<dbReference type="EC" id="2.7.-.-" evidence="4"/>
<evidence type="ECO:0000256" key="4">
    <source>
        <dbReference type="RuleBase" id="RU363090"/>
    </source>
</evidence>
<sequence length="343" mass="38880">MPRSNDSATTSTSSESFSRFEYQVAGHDRLLQHPATDIIVVKPCNKIEQRFYEDSQQHPEFLPWIPECYGSLHIATEDERQALTEAQAVEEENLLYGFVKPCVMDLKLGTQLYGPDATPAKRAKMILKAQQTTSAQMGMKISGLQMYDAATNQQILHTKEYIKQITEANILDSFLSFFFPSSCYAETLIAGRERVNALQKGLPIPSAKVRWIIQSLIDDIEDILQTVADMPDLRIYGASVLIIYEGDRSAVLDAWEKMLEEDRQQAEREQRRDVNLEIADDKSESEDEEAPSAKLYSIRMIDFAHSEWTSGQFSEQDDGILLGLKNAANMLRSLLSIQKKENL</sequence>
<feature type="compositionally biased region" description="Basic and acidic residues" evidence="5">
    <location>
        <begin position="266"/>
        <end position="282"/>
    </location>
</feature>
<evidence type="ECO:0000313" key="6">
    <source>
        <dbReference type="EMBL" id="KAG2174395.1"/>
    </source>
</evidence>
<dbReference type="GO" id="GO:0032958">
    <property type="term" value="P:inositol phosphate biosynthetic process"/>
    <property type="evidence" value="ECO:0007669"/>
    <property type="project" value="InterPro"/>
</dbReference>
<organism evidence="6 7">
    <name type="scientific">Mortierella isabellina</name>
    <name type="common">Filamentous fungus</name>
    <name type="synonym">Umbelopsis isabellina</name>
    <dbReference type="NCBI Taxonomy" id="91625"/>
    <lineage>
        <taxon>Eukaryota</taxon>
        <taxon>Fungi</taxon>
        <taxon>Fungi incertae sedis</taxon>
        <taxon>Mucoromycota</taxon>
        <taxon>Mucoromycotina</taxon>
        <taxon>Umbelopsidomycetes</taxon>
        <taxon>Umbelopsidales</taxon>
        <taxon>Umbelopsidaceae</taxon>
        <taxon>Umbelopsis</taxon>
    </lineage>
</organism>
<dbReference type="AlphaFoldDB" id="A0A8H7U990"/>
<feature type="region of interest" description="Disordered" evidence="5">
    <location>
        <begin position="266"/>
        <end position="290"/>
    </location>
</feature>
<evidence type="ECO:0000256" key="1">
    <source>
        <dbReference type="ARBA" id="ARBA00007374"/>
    </source>
</evidence>
<evidence type="ECO:0000256" key="2">
    <source>
        <dbReference type="ARBA" id="ARBA00022679"/>
    </source>
</evidence>
<dbReference type="Pfam" id="PF03770">
    <property type="entry name" value="IPK"/>
    <property type="match status" value="1"/>
</dbReference>
<dbReference type="SUPFAM" id="SSF56104">
    <property type="entry name" value="SAICAR synthase-like"/>
    <property type="match status" value="1"/>
</dbReference>
<dbReference type="GO" id="GO:0046854">
    <property type="term" value="P:phosphatidylinositol phosphate biosynthetic process"/>
    <property type="evidence" value="ECO:0007669"/>
    <property type="project" value="TreeGrafter"/>
</dbReference>
<comment type="similarity">
    <text evidence="1 4">Belongs to the inositol phosphokinase (IPK) family.</text>
</comment>
<evidence type="ECO:0000256" key="5">
    <source>
        <dbReference type="SAM" id="MobiDB-lite"/>
    </source>
</evidence>
<dbReference type="InterPro" id="IPR038286">
    <property type="entry name" value="IPK_sf"/>
</dbReference>
<dbReference type="GO" id="GO:0005634">
    <property type="term" value="C:nucleus"/>
    <property type="evidence" value="ECO:0007669"/>
    <property type="project" value="TreeGrafter"/>
</dbReference>
<dbReference type="PANTHER" id="PTHR12400">
    <property type="entry name" value="INOSITOL POLYPHOSPHATE KINASE"/>
    <property type="match status" value="1"/>
</dbReference>
<dbReference type="GO" id="GO:0000824">
    <property type="term" value="F:inositol-1,4,5,6-tetrakisphosphate 3-kinase activity"/>
    <property type="evidence" value="ECO:0007669"/>
    <property type="project" value="TreeGrafter"/>
</dbReference>
<dbReference type="InterPro" id="IPR005522">
    <property type="entry name" value="IPK"/>
</dbReference>
<dbReference type="Gene3D" id="3.30.470.160">
    <property type="entry name" value="Inositol polyphosphate kinase"/>
    <property type="match status" value="1"/>
</dbReference>
<proteinExistence type="inferred from homology"/>
<keyword evidence="7" id="KW-1185">Reference proteome</keyword>
<reference evidence="6" key="1">
    <citation type="submission" date="2020-12" db="EMBL/GenBank/DDBJ databases">
        <title>Metabolic potential, ecology and presence of endohyphal bacteria is reflected in genomic diversity of Mucoromycotina.</title>
        <authorList>
            <person name="Muszewska A."/>
            <person name="Okrasinska A."/>
            <person name="Steczkiewicz K."/>
            <person name="Drgas O."/>
            <person name="Orlowska M."/>
            <person name="Perlinska-Lenart U."/>
            <person name="Aleksandrzak-Piekarczyk T."/>
            <person name="Szatraj K."/>
            <person name="Zielenkiewicz U."/>
            <person name="Pilsyk S."/>
            <person name="Malc E."/>
            <person name="Mieczkowski P."/>
            <person name="Kruszewska J.S."/>
            <person name="Biernat P."/>
            <person name="Pawlowska J."/>
        </authorList>
    </citation>
    <scope>NUCLEOTIDE SEQUENCE</scope>
    <source>
        <strain evidence="6">WA0000067209</strain>
    </source>
</reference>
<keyword evidence="2 4" id="KW-0808">Transferase</keyword>
<dbReference type="EMBL" id="JAEPQZ010000013">
    <property type="protein sequence ID" value="KAG2174395.1"/>
    <property type="molecule type" value="Genomic_DNA"/>
</dbReference>